<comment type="subcellular location">
    <subcellularLocation>
        <location evidence="5">Cytoplasm</location>
    </subcellularLocation>
</comment>
<comment type="function">
    <text evidence="5">Involved in chemotaxis. Part of a chemotaxis signal transduction system that modulates chemotaxis in response to various stimuli. Catalyzes the demethylation of specific methylglutamate residues introduced into the chemoreceptors (methyl-accepting chemotaxis proteins or MCP) by CheR. Also mediates the irreversible deamidation of specific glutamine residues to glutamic acid.</text>
</comment>
<dbReference type="AlphaFoldDB" id="A0A292ZKN4"/>
<dbReference type="Pfam" id="PF00072">
    <property type="entry name" value="Response_reg"/>
    <property type="match status" value="1"/>
</dbReference>
<dbReference type="InterPro" id="IPR000673">
    <property type="entry name" value="Sig_transdc_resp-reg_Me-estase"/>
</dbReference>
<organism evidence="11 12">
    <name type="scientific">Sphingobium fuliginis (strain ATCC 27551)</name>
    <dbReference type="NCBI Taxonomy" id="336203"/>
    <lineage>
        <taxon>Bacteria</taxon>
        <taxon>Pseudomonadati</taxon>
        <taxon>Pseudomonadota</taxon>
        <taxon>Alphaproteobacteria</taxon>
        <taxon>Sphingomonadales</taxon>
        <taxon>Sphingomonadaceae</taxon>
        <taxon>Sphingobium</taxon>
    </lineage>
</organism>
<keyword evidence="2 5" id="KW-0145">Chemotaxis</keyword>
<dbReference type="SMART" id="SM00448">
    <property type="entry name" value="REC"/>
    <property type="match status" value="1"/>
</dbReference>
<evidence type="ECO:0000256" key="2">
    <source>
        <dbReference type="ARBA" id="ARBA00022500"/>
    </source>
</evidence>
<proteinExistence type="inferred from homology"/>
<dbReference type="GO" id="GO:0008984">
    <property type="term" value="F:protein-glutamate methylesterase activity"/>
    <property type="evidence" value="ECO:0007669"/>
    <property type="project" value="UniProtKB-UniRule"/>
</dbReference>
<evidence type="ECO:0000259" key="10">
    <source>
        <dbReference type="PROSITE" id="PS50122"/>
    </source>
</evidence>
<reference evidence="11 12" key="2">
    <citation type="journal article" date="2013" name="Environ. Sci. Technol.">
        <title>The 4-tert-butylphenol-utilizing bacterium Sphingobium fuliginis OMI can degrade bisphenols via phenolic ring hydroxylation and meta-cleavage pathway.</title>
        <authorList>
            <person name="Ogata Y."/>
            <person name="Goda S."/>
            <person name="Toyama T."/>
            <person name="Sei K."/>
            <person name="Ike M."/>
        </authorList>
    </citation>
    <scope>NUCLEOTIDE SEQUENCE [LARGE SCALE GENOMIC DNA]</scope>
    <source>
        <strain evidence="11 12">OMI</strain>
    </source>
</reference>
<dbReference type="RefSeq" id="WP_099186525.1">
    <property type="nucleotide sequence ID" value="NZ_BEWI01000032.1"/>
</dbReference>
<evidence type="ECO:0000259" key="9">
    <source>
        <dbReference type="PROSITE" id="PS50110"/>
    </source>
</evidence>
<feature type="region of interest" description="Disordered" evidence="8">
    <location>
        <begin position="149"/>
        <end position="170"/>
    </location>
</feature>
<evidence type="ECO:0000256" key="5">
    <source>
        <dbReference type="HAMAP-Rule" id="MF_00099"/>
    </source>
</evidence>
<dbReference type="Gene3D" id="3.40.50.180">
    <property type="entry name" value="Methylesterase CheB, C-terminal domain"/>
    <property type="match status" value="1"/>
</dbReference>
<dbReference type="PANTHER" id="PTHR42872">
    <property type="entry name" value="PROTEIN-GLUTAMATE METHYLESTERASE/PROTEIN-GLUTAMINE GLUTAMINASE"/>
    <property type="match status" value="1"/>
</dbReference>
<dbReference type="InterPro" id="IPR035909">
    <property type="entry name" value="CheB_C"/>
</dbReference>
<keyword evidence="1 5" id="KW-0963">Cytoplasm</keyword>
<dbReference type="SUPFAM" id="SSF52172">
    <property type="entry name" value="CheY-like"/>
    <property type="match status" value="1"/>
</dbReference>
<dbReference type="Proteomes" id="UP000221538">
    <property type="component" value="Unassembled WGS sequence"/>
</dbReference>
<evidence type="ECO:0000256" key="1">
    <source>
        <dbReference type="ARBA" id="ARBA00022490"/>
    </source>
</evidence>
<dbReference type="Gene3D" id="3.40.50.2300">
    <property type="match status" value="1"/>
</dbReference>
<dbReference type="CDD" id="cd17541">
    <property type="entry name" value="REC_CheB-like"/>
    <property type="match status" value="1"/>
</dbReference>
<dbReference type="PROSITE" id="PS50122">
    <property type="entry name" value="CHEB"/>
    <property type="match status" value="1"/>
</dbReference>
<dbReference type="CDD" id="cd16432">
    <property type="entry name" value="CheB_Rec"/>
    <property type="match status" value="1"/>
</dbReference>
<feature type="active site" evidence="5 6">
    <location>
        <position position="324"/>
    </location>
</feature>
<dbReference type="GO" id="GO:0005737">
    <property type="term" value="C:cytoplasm"/>
    <property type="evidence" value="ECO:0007669"/>
    <property type="project" value="UniProtKB-SubCell"/>
</dbReference>
<evidence type="ECO:0000256" key="4">
    <source>
        <dbReference type="ARBA" id="ARBA00048267"/>
    </source>
</evidence>
<feature type="domain" description="Response regulatory" evidence="9">
    <location>
        <begin position="3"/>
        <end position="119"/>
    </location>
</feature>
<comment type="catalytic activity">
    <reaction evidence="5">
        <text>L-glutaminyl-[protein] + H2O = L-glutamyl-[protein] + NH4(+)</text>
        <dbReference type="Rhea" id="RHEA:16441"/>
        <dbReference type="Rhea" id="RHEA-COMP:10207"/>
        <dbReference type="Rhea" id="RHEA-COMP:10208"/>
        <dbReference type="ChEBI" id="CHEBI:15377"/>
        <dbReference type="ChEBI" id="CHEBI:28938"/>
        <dbReference type="ChEBI" id="CHEBI:29973"/>
        <dbReference type="ChEBI" id="CHEBI:30011"/>
        <dbReference type="EC" id="3.5.1.44"/>
    </reaction>
</comment>
<protein>
    <recommendedName>
        <fullName evidence="5">Protein-glutamate methylesterase/protein-glutamine glutaminase</fullName>
        <ecNumber evidence="5">3.1.1.61</ecNumber>
        <ecNumber evidence="5">3.5.1.44</ecNumber>
    </recommendedName>
</protein>
<keyword evidence="3 5" id="KW-0378">Hydrolase</keyword>
<evidence type="ECO:0000313" key="12">
    <source>
        <dbReference type="Proteomes" id="UP000221538"/>
    </source>
</evidence>
<feature type="active site" evidence="5 6">
    <location>
        <position position="200"/>
    </location>
</feature>
<evidence type="ECO:0000256" key="3">
    <source>
        <dbReference type="ARBA" id="ARBA00022801"/>
    </source>
</evidence>
<dbReference type="EC" id="3.5.1.44" evidence="5"/>
<name>A0A292ZKN4_SPHSA</name>
<dbReference type="Pfam" id="PF01339">
    <property type="entry name" value="CheB_methylest"/>
    <property type="match status" value="1"/>
</dbReference>
<dbReference type="GO" id="GO:0000156">
    <property type="term" value="F:phosphorelay response regulator activity"/>
    <property type="evidence" value="ECO:0007669"/>
    <property type="project" value="InterPro"/>
</dbReference>
<dbReference type="InterPro" id="IPR008248">
    <property type="entry name" value="CheB-like"/>
</dbReference>
<dbReference type="PANTHER" id="PTHR42872:SF6">
    <property type="entry name" value="PROTEIN-GLUTAMATE METHYLESTERASE_PROTEIN-GLUTAMINE GLUTAMINASE"/>
    <property type="match status" value="1"/>
</dbReference>
<accession>A0A292ZKN4</accession>
<comment type="PTM">
    <text evidence="5">Phosphorylated by CheA. Phosphorylation of the N-terminal regulatory domain activates the methylesterase activity.</text>
</comment>
<evidence type="ECO:0000313" key="11">
    <source>
        <dbReference type="EMBL" id="GAY23668.1"/>
    </source>
</evidence>
<dbReference type="HAMAP" id="MF_00099">
    <property type="entry name" value="CheB_chemtxs"/>
    <property type="match status" value="1"/>
</dbReference>
<dbReference type="InterPro" id="IPR011006">
    <property type="entry name" value="CheY-like_superfamily"/>
</dbReference>
<dbReference type="SUPFAM" id="SSF52738">
    <property type="entry name" value="Methylesterase CheB, C-terminal domain"/>
    <property type="match status" value="1"/>
</dbReference>
<dbReference type="PIRSF" id="PIRSF000876">
    <property type="entry name" value="RR_chemtxs_CheB"/>
    <property type="match status" value="1"/>
</dbReference>
<evidence type="ECO:0000256" key="6">
    <source>
        <dbReference type="PROSITE-ProRule" id="PRU00050"/>
    </source>
</evidence>
<comment type="caution">
    <text evidence="11">The sequence shown here is derived from an EMBL/GenBank/DDBJ whole genome shotgun (WGS) entry which is preliminary data.</text>
</comment>
<dbReference type="InterPro" id="IPR001789">
    <property type="entry name" value="Sig_transdc_resp-reg_receiver"/>
</dbReference>
<dbReference type="NCBIfam" id="NF001965">
    <property type="entry name" value="PRK00742.1"/>
    <property type="match status" value="1"/>
</dbReference>
<dbReference type="EC" id="3.1.1.61" evidence="5"/>
<feature type="active site" evidence="5 6">
    <location>
        <position position="227"/>
    </location>
</feature>
<feature type="modified residue" description="4-aspartylphosphate" evidence="5 7">
    <location>
        <position position="53"/>
    </location>
</feature>
<dbReference type="PROSITE" id="PS50110">
    <property type="entry name" value="RESPONSE_REGULATORY"/>
    <property type="match status" value="1"/>
</dbReference>
<evidence type="ECO:0000256" key="7">
    <source>
        <dbReference type="PROSITE-ProRule" id="PRU00169"/>
    </source>
</evidence>
<dbReference type="GO" id="GO:0050568">
    <property type="term" value="F:protein-glutamine glutaminase activity"/>
    <property type="evidence" value="ECO:0007669"/>
    <property type="project" value="UniProtKB-UniRule"/>
</dbReference>
<gene>
    <name evidence="5" type="primary">cheB</name>
    <name evidence="11" type="ORF">SFOMI_4246</name>
</gene>
<comment type="domain">
    <text evidence="5">Contains a C-terminal catalytic domain, and an N-terminal region which modulates catalytic activity.</text>
</comment>
<dbReference type="GO" id="GO:0006935">
    <property type="term" value="P:chemotaxis"/>
    <property type="evidence" value="ECO:0007669"/>
    <property type="project" value="UniProtKB-UniRule"/>
</dbReference>
<dbReference type="EMBL" id="BEWI01000032">
    <property type="protein sequence ID" value="GAY23668.1"/>
    <property type="molecule type" value="Genomic_DNA"/>
</dbReference>
<feature type="domain" description="CheB-type methylesterase" evidence="10">
    <location>
        <begin position="188"/>
        <end position="381"/>
    </location>
</feature>
<reference evidence="11 12" key="1">
    <citation type="journal article" date="2013" name="Biodegradation">
        <title>Occurrence of 4-tert-butylphenol (4-t-BP) biodegradation in an aquatic sample caused by the presence of Spirodela polyrrhiza and isolation of a 4-t-BP-utilizing bacterium.</title>
        <authorList>
            <person name="Ogata Y."/>
            <person name="Toyama T."/>
            <person name="Yu N."/>
            <person name="Wang X."/>
            <person name="Sei K."/>
            <person name="Ike M."/>
        </authorList>
    </citation>
    <scope>NUCLEOTIDE SEQUENCE [LARGE SCALE GENOMIC DNA]</scope>
    <source>
        <strain evidence="11 12">OMI</strain>
    </source>
</reference>
<evidence type="ECO:0000256" key="8">
    <source>
        <dbReference type="SAM" id="MobiDB-lite"/>
    </source>
</evidence>
<sequence>MIRLLIVDDSPLMRQLLTEIFAEAGDFETGTARNADEALAQLSAFQPDVVTLDIHMPGMDGLACLDRIMVERPTPVVMLSSLTEAGADETLEALALGAVDFIPKPRGPLSIEIEGIAATLVAKVREAASARIPRSARLTERVRRRAAATRLAGGSAAPVRPSMPRQAATAIPPRRRLTRLPSHGKTEALSGIEAVLVGVSTGGPSALDALLGPLPADFPWPIVIAQHMPSSFTGPLARRLDRGCAIAVEEVRQPRPLRPGTAYIGRGDADLIFSRRDGVPQILAAPMRADRLWHPSADRLVESARALFPPRALVAVLMTGMGHDGAEAMAALHRDGGHVLAQDEASSVVWGMPGALVAAGGADLVLPLEELAAQLLAWAQG</sequence>
<comment type="similarity">
    <text evidence="5">Belongs to the CheB family.</text>
</comment>
<comment type="catalytic activity">
    <reaction evidence="4 5">
        <text>[protein]-L-glutamate 5-O-methyl ester + H2O = L-glutamyl-[protein] + methanol + H(+)</text>
        <dbReference type="Rhea" id="RHEA:23236"/>
        <dbReference type="Rhea" id="RHEA-COMP:10208"/>
        <dbReference type="Rhea" id="RHEA-COMP:10311"/>
        <dbReference type="ChEBI" id="CHEBI:15377"/>
        <dbReference type="ChEBI" id="CHEBI:15378"/>
        <dbReference type="ChEBI" id="CHEBI:17790"/>
        <dbReference type="ChEBI" id="CHEBI:29973"/>
        <dbReference type="ChEBI" id="CHEBI:82795"/>
        <dbReference type="EC" id="3.1.1.61"/>
    </reaction>
</comment>
<keyword evidence="5 7" id="KW-0597">Phosphoprotein</keyword>